<organism evidence="1 2">
    <name type="scientific">Dyella japonica DSM 16301</name>
    <dbReference type="NCBI Taxonomy" id="1440762"/>
    <lineage>
        <taxon>Bacteria</taxon>
        <taxon>Pseudomonadati</taxon>
        <taxon>Pseudomonadota</taxon>
        <taxon>Gammaproteobacteria</taxon>
        <taxon>Lysobacterales</taxon>
        <taxon>Rhodanobacteraceae</taxon>
        <taxon>Dyella</taxon>
    </lineage>
</organism>
<evidence type="ECO:0000313" key="1">
    <source>
        <dbReference type="EMBL" id="KLD64487.1"/>
    </source>
</evidence>
<dbReference type="Proteomes" id="UP000035481">
    <property type="component" value="Unassembled WGS sequence"/>
</dbReference>
<dbReference type="AlphaFoldDB" id="A0A0G9H9W5"/>
<accession>A0A0G9H9W5</accession>
<dbReference type="STRING" id="1440762.Y882_06975"/>
<protein>
    <submittedName>
        <fullName evidence="1">Uncharacterized protein</fullName>
    </submittedName>
</protein>
<proteinExistence type="predicted"/>
<gene>
    <name evidence="1" type="ORF">Y882_06975</name>
</gene>
<reference evidence="1 2" key="1">
    <citation type="journal article" date="2015" name="Antonie Van Leeuwenhoek">
        <title>A phylogenomic and molecular marker based taxonomic framework for the order Xanthomonadales: proposal to transfer the families Algiphilaceae and Solimonadaceae to the order Nevskiales ord. nov. and to create a new family within the order Xanthomonadales, the family Rhodanobacteraceae fam. nov., containing the genus Rhodanobacter and its closest relatives.</title>
        <authorList>
            <person name="Naushad S."/>
            <person name="Adeolu M."/>
            <person name="Wong S."/>
            <person name="Sohail M."/>
            <person name="Schellhorn H.E."/>
            <person name="Gupta R.S."/>
        </authorList>
    </citation>
    <scope>NUCLEOTIDE SEQUENCE [LARGE SCALE GENOMIC DNA]</scope>
    <source>
        <strain evidence="1 2">DSM 16301</strain>
    </source>
</reference>
<dbReference type="EMBL" id="JPLA01000016">
    <property type="protein sequence ID" value="KLD64487.1"/>
    <property type="molecule type" value="Genomic_DNA"/>
</dbReference>
<dbReference type="PATRIC" id="fig|1440762.4.peg.764"/>
<evidence type="ECO:0000313" key="2">
    <source>
        <dbReference type="Proteomes" id="UP000035481"/>
    </source>
</evidence>
<comment type="caution">
    <text evidence="1">The sequence shown here is derived from an EMBL/GenBank/DDBJ whole genome shotgun (WGS) entry which is preliminary data.</text>
</comment>
<sequence>MERFRRHIGRLLLDGRYDITDNGVIIGGEIKAAGTYFHRVRQRELAFQADGNRVVSQGLLKILGIALYNDAKLPAFYLALCSGNTPITDDLAASNFAATMNEITSQTEGYTSATRPQWVPSAPAAGVIGNLANKASYQIETAASVTITGAGLLSDNGRGSTAGVLVSASLFANPRTVFDGETFDLGYQVSLTD</sequence>
<name>A0A0G9H9W5_9GAMM</name>